<comment type="caution">
    <text evidence="6">The sequence shown here is derived from an EMBL/GenBank/DDBJ whole genome shotgun (WGS) entry which is preliminary data.</text>
</comment>
<gene>
    <name evidence="6" type="ORF">FMAN_06385</name>
</gene>
<reference evidence="7" key="1">
    <citation type="journal article" date="2016" name="Genome Biol. Evol.">
        <title>Comparative 'omics' of the Fusarium fujikuroi species complex highlights differences in genetic potential and metabolite synthesis.</title>
        <authorList>
            <person name="Niehaus E.-M."/>
            <person name="Muensterkoetter M."/>
            <person name="Proctor R.H."/>
            <person name="Brown D.W."/>
            <person name="Sharon A."/>
            <person name="Idan Y."/>
            <person name="Oren-Young L."/>
            <person name="Sieber C.M."/>
            <person name="Novak O."/>
            <person name="Pencik A."/>
            <person name="Tarkowska D."/>
            <person name="Hromadova K."/>
            <person name="Freeman S."/>
            <person name="Maymon M."/>
            <person name="Elazar M."/>
            <person name="Youssef S.A."/>
            <person name="El-Shabrawy E.S.M."/>
            <person name="Shalaby A.B.A."/>
            <person name="Houterman P."/>
            <person name="Brock N.L."/>
            <person name="Burkhardt I."/>
            <person name="Tsavkelova E.A."/>
            <person name="Dickschat J.S."/>
            <person name="Galuszka P."/>
            <person name="Gueldener U."/>
            <person name="Tudzynski B."/>
        </authorList>
    </citation>
    <scope>NUCLEOTIDE SEQUENCE [LARGE SCALE GENOMIC DNA]</scope>
    <source>
        <strain evidence="7">MRC7560</strain>
    </source>
</reference>
<dbReference type="AlphaFoldDB" id="A0A1L7SSX2"/>
<organism evidence="6 7">
    <name type="scientific">Fusarium mangiferae</name>
    <name type="common">Mango malformation disease fungus</name>
    <dbReference type="NCBI Taxonomy" id="192010"/>
    <lineage>
        <taxon>Eukaryota</taxon>
        <taxon>Fungi</taxon>
        <taxon>Dikarya</taxon>
        <taxon>Ascomycota</taxon>
        <taxon>Pezizomycotina</taxon>
        <taxon>Sordariomycetes</taxon>
        <taxon>Hypocreomycetidae</taxon>
        <taxon>Hypocreales</taxon>
        <taxon>Nectriaceae</taxon>
        <taxon>Fusarium</taxon>
        <taxon>Fusarium fujikuroi species complex</taxon>
    </lineage>
</organism>
<evidence type="ECO:0000313" key="7">
    <source>
        <dbReference type="Proteomes" id="UP000184255"/>
    </source>
</evidence>
<dbReference type="VEuPathDB" id="FungiDB:FMAN_06385"/>
<protein>
    <recommendedName>
        <fullName evidence="5">Carboxylic ester hydrolase</fullName>
        <ecNumber evidence="5">3.1.1.-</ecNumber>
    </recommendedName>
</protein>
<dbReference type="GeneID" id="65085649"/>
<dbReference type="GO" id="GO:0052689">
    <property type="term" value="F:carboxylic ester hydrolase activity"/>
    <property type="evidence" value="ECO:0007669"/>
    <property type="project" value="UniProtKB-KW"/>
</dbReference>
<evidence type="ECO:0000313" key="6">
    <source>
        <dbReference type="EMBL" id="CVK86296.1"/>
    </source>
</evidence>
<evidence type="ECO:0000256" key="2">
    <source>
        <dbReference type="ARBA" id="ARBA00022729"/>
    </source>
</evidence>
<dbReference type="PANTHER" id="PTHR33938:SF8">
    <property type="entry name" value="CARBOXYLIC ESTER HYDROLASE"/>
    <property type="match status" value="1"/>
</dbReference>
<dbReference type="EC" id="3.1.1.-" evidence="5"/>
<keyword evidence="2" id="KW-0732">Signal</keyword>
<keyword evidence="4" id="KW-1015">Disulfide bond</keyword>
<evidence type="ECO:0000256" key="3">
    <source>
        <dbReference type="ARBA" id="ARBA00022801"/>
    </source>
</evidence>
<evidence type="ECO:0000256" key="1">
    <source>
        <dbReference type="ARBA" id="ARBA00022487"/>
    </source>
</evidence>
<proteinExistence type="inferred from homology"/>
<dbReference type="InterPro" id="IPR011118">
    <property type="entry name" value="Tannase/feruloyl_esterase"/>
</dbReference>
<keyword evidence="3 5" id="KW-0378">Hydrolase</keyword>
<keyword evidence="7" id="KW-1185">Reference proteome</keyword>
<sequence>MTPPIVPCAIIKSLESRIYRGHSVPALPPTLLQNVTHLKICEVNVTLSHWNEDDTVLVQTWLPLNNWNSRYIPVGGGTWAGGPGQFELALPASQGYAVSSTNAGLSGNPVDPSDWALKPDGTVNYGLLKNFASRSVHDMAVVGKAVTAFFYEG</sequence>
<name>A0A1L7SSX2_FUSMA</name>
<dbReference type="Proteomes" id="UP000184255">
    <property type="component" value="Unassembled WGS sequence"/>
</dbReference>
<accession>A0A1L7SSX2</accession>
<keyword evidence="1" id="KW-0719">Serine esterase</keyword>
<evidence type="ECO:0000256" key="4">
    <source>
        <dbReference type="ARBA" id="ARBA00023157"/>
    </source>
</evidence>
<dbReference type="RefSeq" id="XP_041677862.1">
    <property type="nucleotide sequence ID" value="XM_041826838.1"/>
</dbReference>
<dbReference type="Pfam" id="PF07519">
    <property type="entry name" value="Tannase"/>
    <property type="match status" value="1"/>
</dbReference>
<comment type="similarity">
    <text evidence="5">Belongs to the tannase family.</text>
</comment>
<dbReference type="EMBL" id="FCQH01000002">
    <property type="protein sequence ID" value="CVK86296.1"/>
    <property type="molecule type" value="Genomic_DNA"/>
</dbReference>
<evidence type="ECO:0000256" key="5">
    <source>
        <dbReference type="RuleBase" id="RU361238"/>
    </source>
</evidence>
<dbReference type="PANTHER" id="PTHR33938">
    <property type="entry name" value="FERULOYL ESTERASE B-RELATED"/>
    <property type="match status" value="1"/>
</dbReference>